<dbReference type="Proteomes" id="UP000499080">
    <property type="component" value="Unassembled WGS sequence"/>
</dbReference>
<accession>A0A4Y2LFR9</accession>
<dbReference type="EMBL" id="BGPR01005806">
    <property type="protein sequence ID" value="GBN13575.1"/>
    <property type="molecule type" value="Genomic_DNA"/>
</dbReference>
<evidence type="ECO:0000259" key="1">
    <source>
        <dbReference type="PROSITE" id="PS50994"/>
    </source>
</evidence>
<comment type="caution">
    <text evidence="2">The sequence shown here is derived from an EMBL/GenBank/DDBJ whole genome shotgun (WGS) entry which is preliminary data.</text>
</comment>
<dbReference type="Gene3D" id="3.30.420.10">
    <property type="entry name" value="Ribonuclease H-like superfamily/Ribonuclease H"/>
    <property type="match status" value="1"/>
</dbReference>
<evidence type="ECO:0000313" key="2">
    <source>
        <dbReference type="EMBL" id="GBN13575.1"/>
    </source>
</evidence>
<dbReference type="InterPro" id="IPR036397">
    <property type="entry name" value="RNaseH_sf"/>
</dbReference>
<dbReference type="InterPro" id="IPR001584">
    <property type="entry name" value="Integrase_cat-core"/>
</dbReference>
<dbReference type="AlphaFoldDB" id="A0A4Y2LFR9"/>
<dbReference type="GO" id="GO:0003676">
    <property type="term" value="F:nucleic acid binding"/>
    <property type="evidence" value="ECO:0007669"/>
    <property type="project" value="InterPro"/>
</dbReference>
<dbReference type="GO" id="GO:0015074">
    <property type="term" value="P:DNA integration"/>
    <property type="evidence" value="ECO:0007669"/>
    <property type="project" value="InterPro"/>
</dbReference>
<keyword evidence="3" id="KW-1185">Reference proteome</keyword>
<proteinExistence type="predicted"/>
<dbReference type="SUPFAM" id="SSF53098">
    <property type="entry name" value="Ribonuclease H-like"/>
    <property type="match status" value="1"/>
</dbReference>
<protein>
    <submittedName>
        <fullName evidence="2">SCAN domain-containing protein 3</fullName>
    </submittedName>
</protein>
<evidence type="ECO:0000313" key="3">
    <source>
        <dbReference type="Proteomes" id="UP000499080"/>
    </source>
</evidence>
<dbReference type="OrthoDB" id="6433043at2759"/>
<reference evidence="2 3" key="1">
    <citation type="journal article" date="2019" name="Sci. Rep.">
        <title>Orb-weaving spider Araneus ventricosus genome elucidates the spidroin gene catalogue.</title>
        <authorList>
            <person name="Kono N."/>
            <person name="Nakamura H."/>
            <person name="Ohtoshi R."/>
            <person name="Moran D.A.P."/>
            <person name="Shinohara A."/>
            <person name="Yoshida Y."/>
            <person name="Fujiwara M."/>
            <person name="Mori M."/>
            <person name="Tomita M."/>
            <person name="Arakawa K."/>
        </authorList>
    </citation>
    <scope>NUCLEOTIDE SEQUENCE [LARGE SCALE GENOMIC DNA]</scope>
</reference>
<name>A0A4Y2LFR9_ARAVE</name>
<sequence length="109" mass="12662">MNSHCQMDLIDMQCQAENEIRLTMDYQDHLTKFLSMRAFQSKRAEEVALQLLDIFLTFGAPSILRSANGREFVNSFIAQLYTYWPVLKIVHRKPATASLRVRLRGPTRT</sequence>
<feature type="domain" description="Integrase catalytic" evidence="1">
    <location>
        <begin position="1"/>
        <end position="109"/>
    </location>
</feature>
<organism evidence="2 3">
    <name type="scientific">Araneus ventricosus</name>
    <name type="common">Orbweaver spider</name>
    <name type="synonym">Epeira ventricosa</name>
    <dbReference type="NCBI Taxonomy" id="182803"/>
    <lineage>
        <taxon>Eukaryota</taxon>
        <taxon>Metazoa</taxon>
        <taxon>Ecdysozoa</taxon>
        <taxon>Arthropoda</taxon>
        <taxon>Chelicerata</taxon>
        <taxon>Arachnida</taxon>
        <taxon>Araneae</taxon>
        <taxon>Araneomorphae</taxon>
        <taxon>Entelegynae</taxon>
        <taxon>Araneoidea</taxon>
        <taxon>Araneidae</taxon>
        <taxon>Araneus</taxon>
    </lineage>
</organism>
<dbReference type="PROSITE" id="PS50994">
    <property type="entry name" value="INTEGRASE"/>
    <property type="match status" value="1"/>
</dbReference>
<dbReference type="InterPro" id="IPR012337">
    <property type="entry name" value="RNaseH-like_sf"/>
</dbReference>
<gene>
    <name evidence="2" type="primary">ZBED9_26</name>
    <name evidence="2" type="ORF">AVEN_120589_1</name>
</gene>